<proteinExistence type="predicted"/>
<comment type="caution">
    <text evidence="1">The sequence shown here is derived from an EMBL/GenBank/DDBJ whole genome shotgun (WGS) entry which is preliminary data.</text>
</comment>
<organism evidence="1 2">
    <name type="scientific">Cichlidogyrus casuarinus</name>
    <dbReference type="NCBI Taxonomy" id="1844966"/>
    <lineage>
        <taxon>Eukaryota</taxon>
        <taxon>Metazoa</taxon>
        <taxon>Spiralia</taxon>
        <taxon>Lophotrochozoa</taxon>
        <taxon>Platyhelminthes</taxon>
        <taxon>Monogenea</taxon>
        <taxon>Monopisthocotylea</taxon>
        <taxon>Dactylogyridea</taxon>
        <taxon>Ancyrocephalidae</taxon>
        <taxon>Cichlidogyrus</taxon>
    </lineage>
</organism>
<dbReference type="EMBL" id="JBJKFK010007078">
    <property type="protein sequence ID" value="KAL3307549.1"/>
    <property type="molecule type" value="Genomic_DNA"/>
</dbReference>
<reference evidence="1 2" key="1">
    <citation type="submission" date="2024-11" db="EMBL/GenBank/DDBJ databases">
        <title>Adaptive evolution of stress response genes in parasites aligns with host niche diversity.</title>
        <authorList>
            <person name="Hahn C."/>
            <person name="Resl P."/>
        </authorList>
    </citation>
    <scope>NUCLEOTIDE SEQUENCE [LARGE SCALE GENOMIC DNA]</scope>
    <source>
        <strain evidence="1">EGGRZ-B1_66</strain>
        <tissue evidence="1">Body</tissue>
    </source>
</reference>
<keyword evidence="2" id="KW-1185">Reference proteome</keyword>
<evidence type="ECO:0000313" key="2">
    <source>
        <dbReference type="Proteomes" id="UP001626550"/>
    </source>
</evidence>
<accession>A0ABD2PJW0</accession>
<protein>
    <submittedName>
        <fullName evidence="1">Uncharacterized protein</fullName>
    </submittedName>
</protein>
<evidence type="ECO:0000313" key="1">
    <source>
        <dbReference type="EMBL" id="KAL3307549.1"/>
    </source>
</evidence>
<gene>
    <name evidence="1" type="ORF">Ciccas_013934</name>
</gene>
<dbReference type="AlphaFoldDB" id="A0ABD2PJW0"/>
<sequence>MSNILGIDFLRLPEWIIDLDSNDNVINDIVPAVCSKISDSVILIKDDSDEIGNSGKAPQTVIPEPTSVFYDVTRNSSNQTIA</sequence>
<name>A0ABD2PJW0_9PLAT</name>
<dbReference type="Proteomes" id="UP001626550">
    <property type="component" value="Unassembled WGS sequence"/>
</dbReference>